<dbReference type="EMBL" id="JAPTSV010000003">
    <property type="protein sequence ID" value="KAJ1529558.1"/>
    <property type="molecule type" value="Genomic_DNA"/>
</dbReference>
<accession>A0AAV7XX77</accession>
<sequence>MSAAKRLVLSLAGRRGEGSSPAAASSAGSSTRLVDRAGSGSGPGGGPGTPAGSGVGAPGGSAGSDLEEIAIVSNASGGQVKYGSGNLSSNGPRLVPGEYSATWCATRAPRALRKRLRHDCCLSWHVAQSRQQSGENKSGEGGGGETEKVINLTSFLRTAPS</sequence>
<evidence type="ECO:0000313" key="3">
    <source>
        <dbReference type="Proteomes" id="UP001075354"/>
    </source>
</evidence>
<proteinExistence type="predicted"/>
<feature type="region of interest" description="Disordered" evidence="1">
    <location>
        <begin position="1"/>
        <end position="64"/>
    </location>
</feature>
<feature type="compositionally biased region" description="Polar residues" evidence="1">
    <location>
        <begin position="151"/>
        <end position="161"/>
    </location>
</feature>
<evidence type="ECO:0000256" key="1">
    <source>
        <dbReference type="SAM" id="MobiDB-lite"/>
    </source>
</evidence>
<protein>
    <submittedName>
        <fullName evidence="2">Uncharacterized protein</fullName>
    </submittedName>
</protein>
<comment type="caution">
    <text evidence="2">The sequence shown here is derived from an EMBL/GenBank/DDBJ whole genome shotgun (WGS) entry which is preliminary data.</text>
</comment>
<evidence type="ECO:0000313" key="2">
    <source>
        <dbReference type="EMBL" id="KAJ1529558.1"/>
    </source>
</evidence>
<reference evidence="2" key="1">
    <citation type="submission" date="2022-12" db="EMBL/GenBank/DDBJ databases">
        <title>Chromosome-level genome assembly of the bean flower thrips Megalurothrips usitatus.</title>
        <authorList>
            <person name="Ma L."/>
            <person name="Liu Q."/>
            <person name="Li H."/>
            <person name="Cai W."/>
        </authorList>
    </citation>
    <scope>NUCLEOTIDE SEQUENCE</scope>
    <source>
        <strain evidence="2">Cailab_2022a</strain>
    </source>
</reference>
<dbReference type="Proteomes" id="UP001075354">
    <property type="component" value="Chromosome 3"/>
</dbReference>
<feature type="compositionally biased region" description="Gly residues" evidence="1">
    <location>
        <begin position="39"/>
        <end position="62"/>
    </location>
</feature>
<feature type="region of interest" description="Disordered" evidence="1">
    <location>
        <begin position="127"/>
        <end position="161"/>
    </location>
</feature>
<feature type="compositionally biased region" description="Low complexity" evidence="1">
    <location>
        <begin position="18"/>
        <end position="30"/>
    </location>
</feature>
<gene>
    <name evidence="2" type="ORF">ONE63_006330</name>
</gene>
<organism evidence="2 3">
    <name type="scientific">Megalurothrips usitatus</name>
    <name type="common">bean blossom thrips</name>
    <dbReference type="NCBI Taxonomy" id="439358"/>
    <lineage>
        <taxon>Eukaryota</taxon>
        <taxon>Metazoa</taxon>
        <taxon>Ecdysozoa</taxon>
        <taxon>Arthropoda</taxon>
        <taxon>Hexapoda</taxon>
        <taxon>Insecta</taxon>
        <taxon>Pterygota</taxon>
        <taxon>Neoptera</taxon>
        <taxon>Paraneoptera</taxon>
        <taxon>Thysanoptera</taxon>
        <taxon>Terebrantia</taxon>
        <taxon>Thripoidea</taxon>
        <taxon>Thripidae</taxon>
        <taxon>Megalurothrips</taxon>
    </lineage>
</organism>
<keyword evidence="3" id="KW-1185">Reference proteome</keyword>
<name>A0AAV7XX77_9NEOP</name>
<dbReference type="AlphaFoldDB" id="A0AAV7XX77"/>